<evidence type="ECO:0000313" key="5">
    <source>
        <dbReference type="EMBL" id="HJD53307.1"/>
    </source>
</evidence>
<dbReference type="SUPFAM" id="SSF51430">
    <property type="entry name" value="NAD(P)-linked oxidoreductase"/>
    <property type="match status" value="1"/>
</dbReference>
<evidence type="ECO:0000256" key="2">
    <source>
        <dbReference type="PIRSR" id="PIRSR000097-2"/>
    </source>
</evidence>
<feature type="domain" description="NADP-dependent oxidoreductase" evidence="4">
    <location>
        <begin position="16"/>
        <end position="262"/>
    </location>
</feature>
<evidence type="ECO:0000256" key="1">
    <source>
        <dbReference type="PIRSR" id="PIRSR000097-1"/>
    </source>
</evidence>
<dbReference type="PRINTS" id="PR00069">
    <property type="entry name" value="ALDKETRDTASE"/>
</dbReference>
<protein>
    <submittedName>
        <fullName evidence="5">Aldo/keto reductase</fullName>
    </submittedName>
</protein>
<dbReference type="CDD" id="cd19138">
    <property type="entry name" value="AKR_YeaE"/>
    <property type="match status" value="1"/>
</dbReference>
<dbReference type="InterPro" id="IPR036812">
    <property type="entry name" value="NAD(P)_OxRdtase_dom_sf"/>
</dbReference>
<reference evidence="5" key="2">
    <citation type="submission" date="2021-04" db="EMBL/GenBank/DDBJ databases">
        <authorList>
            <person name="Gilroy R."/>
        </authorList>
    </citation>
    <scope>NUCLEOTIDE SEQUENCE</scope>
    <source>
        <strain evidence="5">MalCec1-1739</strain>
    </source>
</reference>
<feature type="site" description="Lowers pKa of active site Tyr" evidence="3">
    <location>
        <position position="77"/>
    </location>
</feature>
<proteinExistence type="predicted"/>
<name>A0A9D2UIZ5_9BACT</name>
<reference evidence="5" key="1">
    <citation type="journal article" date="2021" name="PeerJ">
        <title>Extensive microbial diversity within the chicken gut microbiome revealed by metagenomics and culture.</title>
        <authorList>
            <person name="Gilroy R."/>
            <person name="Ravi A."/>
            <person name="Getino M."/>
            <person name="Pursley I."/>
            <person name="Horton D.L."/>
            <person name="Alikhan N.F."/>
            <person name="Baker D."/>
            <person name="Gharbi K."/>
            <person name="Hall N."/>
            <person name="Watson M."/>
            <person name="Adriaenssens E.M."/>
            <person name="Foster-Nyarko E."/>
            <person name="Jarju S."/>
            <person name="Secka A."/>
            <person name="Antonio M."/>
            <person name="Oren A."/>
            <person name="Chaudhuri R.R."/>
            <person name="La Ragione R."/>
            <person name="Hildebrand F."/>
            <person name="Pallen M.J."/>
        </authorList>
    </citation>
    <scope>NUCLEOTIDE SEQUENCE</scope>
    <source>
        <strain evidence="5">MalCec1-1739</strain>
    </source>
</reference>
<sequence>MDDKTIAFADGTRVCRLGQGTWAMGKSPGRRDEEIRALRRGIELGMNIIDTAEMYGNERLVGEAIRGLRDRTFVVSKCLPSNADRRGTKRACERSLARLGIDRIDLYLLHWKGHYPLSETVQALQELQREGKIARWGVSNIDLPDMQLIASMPGGDSCATDQVLYNMCERGVEYDLLGWCRDRGMPVMAYSPIAEGRLLAHPTLQTIAARHDATPARIALAWVLRQPGVIAIPKAGNPAHTDDDYLSLDIRLTDGDLRDIDAAFPPPAHRIPLAGW</sequence>
<dbReference type="Pfam" id="PF00248">
    <property type="entry name" value="Aldo_ket_red"/>
    <property type="match status" value="1"/>
</dbReference>
<dbReference type="AlphaFoldDB" id="A0A9D2UIZ5"/>
<organism evidence="5 6">
    <name type="scientific">Candidatus Avibacteroides avistercoris</name>
    <dbReference type="NCBI Taxonomy" id="2840690"/>
    <lineage>
        <taxon>Bacteria</taxon>
        <taxon>Pseudomonadati</taxon>
        <taxon>Bacteroidota</taxon>
        <taxon>Bacteroidia</taxon>
        <taxon>Bacteroidales</taxon>
        <taxon>Bacteroidaceae</taxon>
        <taxon>Bacteroidaceae incertae sedis</taxon>
        <taxon>Candidatus Avibacteroides</taxon>
    </lineage>
</organism>
<dbReference type="GO" id="GO:0016491">
    <property type="term" value="F:oxidoreductase activity"/>
    <property type="evidence" value="ECO:0007669"/>
    <property type="project" value="InterPro"/>
</dbReference>
<dbReference type="Proteomes" id="UP000787625">
    <property type="component" value="Unassembled WGS sequence"/>
</dbReference>
<accession>A0A9D2UIZ5</accession>
<feature type="binding site" evidence="2">
    <location>
        <position position="110"/>
    </location>
    <ligand>
        <name>substrate</name>
    </ligand>
</feature>
<comment type="caution">
    <text evidence="5">The sequence shown here is derived from an EMBL/GenBank/DDBJ whole genome shotgun (WGS) entry which is preliminary data.</text>
</comment>
<dbReference type="PIRSF" id="PIRSF000097">
    <property type="entry name" value="AKR"/>
    <property type="match status" value="1"/>
</dbReference>
<dbReference type="InterPro" id="IPR020471">
    <property type="entry name" value="AKR"/>
</dbReference>
<evidence type="ECO:0000313" key="6">
    <source>
        <dbReference type="Proteomes" id="UP000787625"/>
    </source>
</evidence>
<dbReference type="PANTHER" id="PTHR43638:SF3">
    <property type="entry name" value="ALDEHYDE REDUCTASE"/>
    <property type="match status" value="1"/>
</dbReference>
<evidence type="ECO:0000256" key="3">
    <source>
        <dbReference type="PIRSR" id="PIRSR000097-3"/>
    </source>
</evidence>
<evidence type="ECO:0000259" key="4">
    <source>
        <dbReference type="Pfam" id="PF00248"/>
    </source>
</evidence>
<dbReference type="EMBL" id="DWUP01000143">
    <property type="protein sequence ID" value="HJD53307.1"/>
    <property type="molecule type" value="Genomic_DNA"/>
</dbReference>
<dbReference type="InterPro" id="IPR023210">
    <property type="entry name" value="NADP_OxRdtase_dom"/>
</dbReference>
<dbReference type="Gene3D" id="3.20.20.100">
    <property type="entry name" value="NADP-dependent oxidoreductase domain"/>
    <property type="match status" value="1"/>
</dbReference>
<dbReference type="PANTHER" id="PTHR43638">
    <property type="entry name" value="OXIDOREDUCTASE, ALDO/KETO REDUCTASE FAMILY PROTEIN"/>
    <property type="match status" value="1"/>
</dbReference>
<feature type="active site" description="Proton donor" evidence="1">
    <location>
        <position position="55"/>
    </location>
</feature>
<gene>
    <name evidence="5" type="ORF">IAA93_06250</name>
</gene>